<keyword evidence="4" id="KW-1185">Reference proteome</keyword>
<gene>
    <name evidence="3" type="ORF">ARALYDRAFT_905715</name>
</gene>
<dbReference type="EMBL" id="GL348717">
    <property type="protein sequence ID" value="EFH53674.1"/>
    <property type="molecule type" value="Genomic_DNA"/>
</dbReference>
<sequence>MFKQFPSIDDDRKPLPEKDTGDVGVRDDSLAVFEVAICGQKDNLLLQLNGPIHGSNITVFEVELTTLKLGLTEAASLGITRISIYCDYYPIYHFVSLKKALNFIRLMSILISVHDYQ</sequence>
<feature type="region of interest" description="Disordered" evidence="1">
    <location>
        <begin position="1"/>
        <end position="24"/>
    </location>
</feature>
<protein>
    <recommendedName>
        <fullName evidence="2">RNase H type-1 domain-containing protein</fullName>
    </recommendedName>
</protein>
<dbReference type="AlphaFoldDB" id="D7LMN5"/>
<evidence type="ECO:0000313" key="4">
    <source>
        <dbReference type="Proteomes" id="UP000008694"/>
    </source>
</evidence>
<reference evidence="4" key="1">
    <citation type="journal article" date="2011" name="Nat. Genet.">
        <title>The Arabidopsis lyrata genome sequence and the basis of rapid genome size change.</title>
        <authorList>
            <person name="Hu T.T."/>
            <person name="Pattyn P."/>
            <person name="Bakker E.G."/>
            <person name="Cao J."/>
            <person name="Cheng J.-F."/>
            <person name="Clark R.M."/>
            <person name="Fahlgren N."/>
            <person name="Fawcett J.A."/>
            <person name="Grimwood J."/>
            <person name="Gundlach H."/>
            <person name="Haberer G."/>
            <person name="Hollister J.D."/>
            <person name="Ossowski S."/>
            <person name="Ottilar R.P."/>
            <person name="Salamov A.A."/>
            <person name="Schneeberger K."/>
            <person name="Spannagl M."/>
            <person name="Wang X."/>
            <person name="Yang L."/>
            <person name="Nasrallah M.E."/>
            <person name="Bergelson J."/>
            <person name="Carrington J.C."/>
            <person name="Gaut B.S."/>
            <person name="Schmutz J."/>
            <person name="Mayer K.F.X."/>
            <person name="Van de Peer Y."/>
            <person name="Grigoriev I.V."/>
            <person name="Nordborg M."/>
            <person name="Weigel D."/>
            <person name="Guo Y.-L."/>
        </authorList>
    </citation>
    <scope>NUCLEOTIDE SEQUENCE [LARGE SCALE GENOMIC DNA]</scope>
    <source>
        <strain evidence="4">cv. MN47</strain>
    </source>
</reference>
<proteinExistence type="predicted"/>
<organism evidence="4">
    <name type="scientific">Arabidopsis lyrata subsp. lyrata</name>
    <name type="common">Lyre-leaved rock-cress</name>
    <dbReference type="NCBI Taxonomy" id="81972"/>
    <lineage>
        <taxon>Eukaryota</taxon>
        <taxon>Viridiplantae</taxon>
        <taxon>Streptophyta</taxon>
        <taxon>Embryophyta</taxon>
        <taxon>Tracheophyta</taxon>
        <taxon>Spermatophyta</taxon>
        <taxon>Magnoliopsida</taxon>
        <taxon>eudicotyledons</taxon>
        <taxon>Gunneridae</taxon>
        <taxon>Pentapetalae</taxon>
        <taxon>rosids</taxon>
        <taxon>malvids</taxon>
        <taxon>Brassicales</taxon>
        <taxon>Brassicaceae</taxon>
        <taxon>Camelineae</taxon>
        <taxon>Arabidopsis</taxon>
    </lineage>
</organism>
<dbReference type="GO" id="GO:0004523">
    <property type="term" value="F:RNA-DNA hybrid ribonuclease activity"/>
    <property type="evidence" value="ECO:0007669"/>
    <property type="project" value="InterPro"/>
</dbReference>
<accession>D7LMN5</accession>
<evidence type="ECO:0000313" key="3">
    <source>
        <dbReference type="EMBL" id="EFH53674.1"/>
    </source>
</evidence>
<evidence type="ECO:0000256" key="1">
    <source>
        <dbReference type="SAM" id="MobiDB-lite"/>
    </source>
</evidence>
<dbReference type="Gramene" id="scaffold_501419.1">
    <property type="protein sequence ID" value="scaffold_501419.1"/>
    <property type="gene ID" value="scaffold_501419.1"/>
</dbReference>
<dbReference type="Proteomes" id="UP000008694">
    <property type="component" value="Unassembled WGS sequence"/>
</dbReference>
<name>D7LMN5_ARALL</name>
<dbReference type="HOGENOM" id="CLU_2088132_0_0_1"/>
<dbReference type="eggNOG" id="KOG1812">
    <property type="taxonomic scope" value="Eukaryota"/>
</dbReference>
<feature type="compositionally biased region" description="Basic and acidic residues" evidence="1">
    <location>
        <begin position="9"/>
        <end position="24"/>
    </location>
</feature>
<dbReference type="STRING" id="81972.D7LMN5"/>
<evidence type="ECO:0000259" key="2">
    <source>
        <dbReference type="Pfam" id="PF13456"/>
    </source>
</evidence>
<dbReference type="GO" id="GO:0003676">
    <property type="term" value="F:nucleic acid binding"/>
    <property type="evidence" value="ECO:0007669"/>
    <property type="project" value="InterPro"/>
</dbReference>
<dbReference type="Pfam" id="PF13456">
    <property type="entry name" value="RVT_3"/>
    <property type="match status" value="1"/>
</dbReference>
<feature type="domain" description="RNase H type-1" evidence="2">
    <location>
        <begin position="26"/>
        <end position="100"/>
    </location>
</feature>
<dbReference type="InterPro" id="IPR002156">
    <property type="entry name" value="RNaseH_domain"/>
</dbReference>